<dbReference type="PROSITE" id="PS51205">
    <property type="entry name" value="VPS9"/>
    <property type="match status" value="1"/>
</dbReference>
<dbReference type="GO" id="GO:0000149">
    <property type="term" value="F:SNARE binding"/>
    <property type="evidence" value="ECO:0007669"/>
    <property type="project" value="TreeGrafter"/>
</dbReference>
<evidence type="ECO:0000313" key="3">
    <source>
        <dbReference type="EMBL" id="CAE2339306.1"/>
    </source>
</evidence>
<dbReference type="GO" id="GO:0097422">
    <property type="term" value="C:tubular endosome"/>
    <property type="evidence" value="ECO:0007669"/>
    <property type="project" value="TreeGrafter"/>
</dbReference>
<dbReference type="EMBL" id="HBKN01048798">
    <property type="protein sequence ID" value="CAE2339306.1"/>
    <property type="molecule type" value="Transcribed_RNA"/>
</dbReference>
<feature type="compositionally biased region" description="Polar residues" evidence="1">
    <location>
        <begin position="412"/>
        <end position="422"/>
    </location>
</feature>
<dbReference type="GO" id="GO:0005769">
    <property type="term" value="C:early endosome"/>
    <property type="evidence" value="ECO:0007669"/>
    <property type="project" value="TreeGrafter"/>
</dbReference>
<dbReference type="PANTHER" id="PTHR24170:SF1">
    <property type="entry name" value="DOMAIN PROTEIN, PUTATIVE (AFU_ORTHOLOGUE AFUA_1G09870)-RELATED"/>
    <property type="match status" value="1"/>
</dbReference>
<name>A0A7S4PLT2_GUITH</name>
<dbReference type="PANTHER" id="PTHR24170">
    <property type="entry name" value="ANKYRIN REPEAT DOMAIN-CONTAINING PROTEIN 27"/>
    <property type="match status" value="1"/>
</dbReference>
<dbReference type="InterPro" id="IPR051248">
    <property type="entry name" value="UPF0507/Ank_repeat_27"/>
</dbReference>
<dbReference type="InterPro" id="IPR037191">
    <property type="entry name" value="VPS9_dom_sf"/>
</dbReference>
<accession>A0A7S4PLT2</accession>
<gene>
    <name evidence="3" type="ORF">GTHE00462_LOCUS38153</name>
</gene>
<evidence type="ECO:0000256" key="1">
    <source>
        <dbReference type="SAM" id="MobiDB-lite"/>
    </source>
</evidence>
<dbReference type="GO" id="GO:0030133">
    <property type="term" value="C:transport vesicle"/>
    <property type="evidence" value="ECO:0007669"/>
    <property type="project" value="TreeGrafter"/>
</dbReference>
<protein>
    <recommendedName>
        <fullName evidence="2">VPS9 domain-containing protein</fullName>
    </recommendedName>
</protein>
<dbReference type="InterPro" id="IPR003123">
    <property type="entry name" value="VPS9"/>
</dbReference>
<dbReference type="GO" id="GO:0005886">
    <property type="term" value="C:plasma membrane"/>
    <property type="evidence" value="ECO:0007669"/>
    <property type="project" value="TreeGrafter"/>
</dbReference>
<dbReference type="SUPFAM" id="SSF109993">
    <property type="entry name" value="VPS9 domain"/>
    <property type="match status" value="1"/>
</dbReference>
<feature type="compositionally biased region" description="Polar residues" evidence="1">
    <location>
        <begin position="492"/>
        <end position="508"/>
    </location>
</feature>
<dbReference type="AlphaFoldDB" id="A0A7S4PLT2"/>
<sequence length="543" mass="60961">MISNEDEDLEVNPVMVTLKLKAPDLYRRAADEQLLVCIPCAASSQGLPLNRTTLETHLLKPSPFFAGLYESMNGKTVEVEEGMLETRSGFLDNRRVRILFEELHYNENFKPFRVVCISQPLQGGVRPLEDRKRGKDAQAQVDTMEQCKTFLYALHLVDISPMTRAKTSIREFFHTYRIFAKGYLGHVTPKLCSLFDQVADELIRSNRDLLEDYRRGGKKWSMFRRSVEVVLMEDTKLARKDQEVGVSRDSEDVVNAHEKLYLRLRDAYKEEDARIERAITLLKSDSVKDFGADPVLEKCDFAGPVKLLRDFQKLPCALDKASTLKDVTNAIHASVLEAIEKGRVPEQTKIGSDDLLPLFIFALVQASPRCIYSNAELLQHFTSFGSMDSEISFHAANLRAAADFLLQSASHVKQPSRYTPSTGVPPEEALTDEGLELPGLPATSKPSKRHSDSTLPRQRGIDQNEHEKSSRKPSDPVTSTDVRKAGPEETTQKLPTRSLTTRQGSLNSFGAIKDEEEEMQLGEFLLALKSEDLPTSSGRGVPF</sequence>
<dbReference type="GO" id="GO:0045022">
    <property type="term" value="P:early endosome to late endosome transport"/>
    <property type="evidence" value="ECO:0007669"/>
    <property type="project" value="TreeGrafter"/>
</dbReference>
<dbReference type="Gene3D" id="1.20.1050.80">
    <property type="entry name" value="VPS9 domain"/>
    <property type="match status" value="1"/>
</dbReference>
<dbReference type="GO" id="GO:0005085">
    <property type="term" value="F:guanyl-nucleotide exchange factor activity"/>
    <property type="evidence" value="ECO:0007669"/>
    <property type="project" value="TreeGrafter"/>
</dbReference>
<feature type="region of interest" description="Disordered" evidence="1">
    <location>
        <begin position="412"/>
        <end position="511"/>
    </location>
</feature>
<evidence type="ECO:0000259" key="2">
    <source>
        <dbReference type="PROSITE" id="PS51205"/>
    </source>
</evidence>
<dbReference type="Pfam" id="PF02204">
    <property type="entry name" value="VPS9"/>
    <property type="match status" value="1"/>
</dbReference>
<feature type="compositionally biased region" description="Basic and acidic residues" evidence="1">
    <location>
        <begin position="459"/>
        <end position="474"/>
    </location>
</feature>
<feature type="compositionally biased region" description="Basic and acidic residues" evidence="1">
    <location>
        <begin position="481"/>
        <end position="491"/>
    </location>
</feature>
<proteinExistence type="predicted"/>
<organism evidence="3">
    <name type="scientific">Guillardia theta</name>
    <name type="common">Cryptophyte</name>
    <name type="synonym">Cryptomonas phi</name>
    <dbReference type="NCBI Taxonomy" id="55529"/>
    <lineage>
        <taxon>Eukaryota</taxon>
        <taxon>Cryptophyceae</taxon>
        <taxon>Pyrenomonadales</taxon>
        <taxon>Geminigeraceae</taxon>
        <taxon>Guillardia</taxon>
    </lineage>
</organism>
<dbReference type="GO" id="GO:0005770">
    <property type="term" value="C:late endosome"/>
    <property type="evidence" value="ECO:0007669"/>
    <property type="project" value="TreeGrafter"/>
</dbReference>
<reference evidence="3" key="1">
    <citation type="submission" date="2021-01" db="EMBL/GenBank/DDBJ databases">
        <authorList>
            <person name="Corre E."/>
            <person name="Pelletier E."/>
            <person name="Niang G."/>
            <person name="Scheremetjew M."/>
            <person name="Finn R."/>
            <person name="Kale V."/>
            <person name="Holt S."/>
            <person name="Cochrane G."/>
            <person name="Meng A."/>
            <person name="Brown T."/>
            <person name="Cohen L."/>
        </authorList>
    </citation>
    <scope>NUCLEOTIDE SEQUENCE</scope>
    <source>
        <strain evidence="3">CCMP 2712</strain>
    </source>
</reference>
<feature type="domain" description="VPS9" evidence="2">
    <location>
        <begin position="269"/>
        <end position="414"/>
    </location>
</feature>